<dbReference type="InterPro" id="IPR001810">
    <property type="entry name" value="F-box_dom"/>
</dbReference>
<keyword evidence="2" id="KW-0378">Hydrolase</keyword>
<dbReference type="InterPro" id="IPR038718">
    <property type="entry name" value="SNF2-like_sf"/>
</dbReference>
<protein>
    <submittedName>
        <fullName evidence="7">Tripeptidyl-peptidase II Tpp2</fullName>
    </submittedName>
</protein>
<feature type="region of interest" description="Disordered" evidence="4">
    <location>
        <begin position="184"/>
        <end position="213"/>
    </location>
</feature>
<dbReference type="PANTHER" id="PTHR45626:SF14">
    <property type="entry name" value="ATP-DEPENDENT DNA HELICASE (EUROFUNG)"/>
    <property type="match status" value="1"/>
</dbReference>
<sequence>MELKEIPRYKQVGYLELRLQAKESIPAEAVGKELEMIDVRGNCATAKLRLPCGLELFDPFLDGATTSSIFGAGRRGRRGSGSDSGGAVKAVAKLVVKERIEVIARLTGVYSENQANARLTIYLPELLWAGLHRWKASQASAFVFSHLLRPSCKNEDGAACWTSRPRACPAGLCGVLGCTMHSPDQTGRDAATEARNAPHPAGRPQQDGHSEGARKVEEFTLAAVFGSLPSHTEQDLHSTQRELHTAHCTSGDPPVWPYDPGLCSLPQEALENVLQHCGHADLAAVAMTCRHLKQAAQAIVPGLQLALFPHQRVALHWMRRREAAPGLLHEHPHIRRLETSDGFPFSACLATGAVSPDPPEAVTDMRGGLFCDEPGLGKTVTCLALILKVRDARHDAISPTRERAMLWPGHSWALYRLLPSGREPARNGFPRAHFGRQPPCKQ</sequence>
<dbReference type="SUPFAM" id="SSF52540">
    <property type="entry name" value="P-loop containing nucleoside triphosphate hydrolases"/>
    <property type="match status" value="1"/>
</dbReference>
<dbReference type="GO" id="GO:0005524">
    <property type="term" value="F:ATP binding"/>
    <property type="evidence" value="ECO:0007669"/>
    <property type="project" value="UniProtKB-KW"/>
</dbReference>
<evidence type="ECO:0000259" key="5">
    <source>
        <dbReference type="Pfam" id="PF00176"/>
    </source>
</evidence>
<feature type="domain" description="F-box" evidence="6">
    <location>
        <begin position="262"/>
        <end position="296"/>
    </location>
</feature>
<accession>A0AAE0GFE9</accession>
<dbReference type="Proteomes" id="UP001190700">
    <property type="component" value="Unassembled WGS sequence"/>
</dbReference>
<evidence type="ECO:0000256" key="1">
    <source>
        <dbReference type="ARBA" id="ARBA00022741"/>
    </source>
</evidence>
<keyword evidence="3" id="KW-0067">ATP-binding</keyword>
<keyword evidence="8" id="KW-1185">Reference proteome</keyword>
<evidence type="ECO:0000313" key="7">
    <source>
        <dbReference type="EMBL" id="KAK3277199.1"/>
    </source>
</evidence>
<dbReference type="InterPro" id="IPR000330">
    <property type="entry name" value="SNF2_N"/>
</dbReference>
<gene>
    <name evidence="7" type="ORF">CYMTET_14783</name>
</gene>
<dbReference type="Pfam" id="PF00176">
    <property type="entry name" value="SNF2-rel_dom"/>
    <property type="match status" value="1"/>
</dbReference>
<dbReference type="GO" id="GO:0008094">
    <property type="term" value="F:ATP-dependent activity, acting on DNA"/>
    <property type="evidence" value="ECO:0007669"/>
    <property type="project" value="TreeGrafter"/>
</dbReference>
<dbReference type="InterPro" id="IPR036047">
    <property type="entry name" value="F-box-like_dom_sf"/>
</dbReference>
<dbReference type="GO" id="GO:0005634">
    <property type="term" value="C:nucleus"/>
    <property type="evidence" value="ECO:0007669"/>
    <property type="project" value="TreeGrafter"/>
</dbReference>
<dbReference type="AlphaFoldDB" id="A0AAE0GFE9"/>
<organism evidence="7 8">
    <name type="scientific">Cymbomonas tetramitiformis</name>
    <dbReference type="NCBI Taxonomy" id="36881"/>
    <lineage>
        <taxon>Eukaryota</taxon>
        <taxon>Viridiplantae</taxon>
        <taxon>Chlorophyta</taxon>
        <taxon>Pyramimonadophyceae</taxon>
        <taxon>Pyramimonadales</taxon>
        <taxon>Pyramimonadaceae</taxon>
        <taxon>Cymbomonas</taxon>
    </lineage>
</organism>
<dbReference type="InterPro" id="IPR027417">
    <property type="entry name" value="P-loop_NTPase"/>
</dbReference>
<evidence type="ECO:0000256" key="4">
    <source>
        <dbReference type="SAM" id="MobiDB-lite"/>
    </source>
</evidence>
<name>A0AAE0GFE9_9CHLO</name>
<dbReference type="InterPro" id="IPR050628">
    <property type="entry name" value="SNF2_RAD54_helicase_TF"/>
</dbReference>
<proteinExistence type="predicted"/>
<reference evidence="7 8" key="1">
    <citation type="journal article" date="2015" name="Genome Biol. Evol.">
        <title>Comparative Genomics of a Bacterivorous Green Alga Reveals Evolutionary Causalities and Consequences of Phago-Mixotrophic Mode of Nutrition.</title>
        <authorList>
            <person name="Burns J.A."/>
            <person name="Paasch A."/>
            <person name="Narechania A."/>
            <person name="Kim E."/>
        </authorList>
    </citation>
    <scope>NUCLEOTIDE SEQUENCE [LARGE SCALE GENOMIC DNA]</scope>
    <source>
        <strain evidence="7 8">PLY_AMNH</strain>
    </source>
</reference>
<evidence type="ECO:0000256" key="2">
    <source>
        <dbReference type="ARBA" id="ARBA00022801"/>
    </source>
</evidence>
<dbReference type="PANTHER" id="PTHR45626">
    <property type="entry name" value="TRANSCRIPTION TERMINATION FACTOR 2-RELATED"/>
    <property type="match status" value="1"/>
</dbReference>
<evidence type="ECO:0000256" key="3">
    <source>
        <dbReference type="ARBA" id="ARBA00022840"/>
    </source>
</evidence>
<dbReference type="CDD" id="cd09917">
    <property type="entry name" value="F-box_SF"/>
    <property type="match status" value="1"/>
</dbReference>
<feature type="domain" description="SNF2 N-terminal" evidence="5">
    <location>
        <begin position="310"/>
        <end position="392"/>
    </location>
</feature>
<dbReference type="GO" id="GO:0016787">
    <property type="term" value="F:hydrolase activity"/>
    <property type="evidence" value="ECO:0007669"/>
    <property type="project" value="UniProtKB-KW"/>
</dbReference>
<dbReference type="Gene3D" id="3.40.50.10810">
    <property type="entry name" value="Tandem AAA-ATPase domain"/>
    <property type="match status" value="1"/>
</dbReference>
<comment type="caution">
    <text evidence="7">The sequence shown here is derived from an EMBL/GenBank/DDBJ whole genome shotgun (WGS) entry which is preliminary data.</text>
</comment>
<dbReference type="Pfam" id="PF00646">
    <property type="entry name" value="F-box"/>
    <property type="match status" value="1"/>
</dbReference>
<keyword evidence="1" id="KW-0547">Nucleotide-binding</keyword>
<dbReference type="EMBL" id="LGRX02006216">
    <property type="protein sequence ID" value="KAK3277199.1"/>
    <property type="molecule type" value="Genomic_DNA"/>
</dbReference>
<dbReference type="SUPFAM" id="SSF81383">
    <property type="entry name" value="F-box domain"/>
    <property type="match status" value="1"/>
</dbReference>
<evidence type="ECO:0000259" key="6">
    <source>
        <dbReference type="Pfam" id="PF00646"/>
    </source>
</evidence>
<dbReference type="GO" id="GO:0006281">
    <property type="term" value="P:DNA repair"/>
    <property type="evidence" value="ECO:0007669"/>
    <property type="project" value="TreeGrafter"/>
</dbReference>
<evidence type="ECO:0000313" key="8">
    <source>
        <dbReference type="Proteomes" id="UP001190700"/>
    </source>
</evidence>